<feature type="compositionally biased region" description="Basic and acidic residues" evidence="1">
    <location>
        <begin position="28"/>
        <end position="41"/>
    </location>
</feature>
<feature type="region of interest" description="Disordered" evidence="1">
    <location>
        <begin position="128"/>
        <end position="156"/>
    </location>
</feature>
<dbReference type="EMBL" id="CAJVCH010365493">
    <property type="protein sequence ID" value="CAG7816266.1"/>
    <property type="molecule type" value="Genomic_DNA"/>
</dbReference>
<gene>
    <name evidence="2" type="ORF">AFUS01_LOCUS26893</name>
</gene>
<organism evidence="2 3">
    <name type="scientific">Allacma fusca</name>
    <dbReference type="NCBI Taxonomy" id="39272"/>
    <lineage>
        <taxon>Eukaryota</taxon>
        <taxon>Metazoa</taxon>
        <taxon>Ecdysozoa</taxon>
        <taxon>Arthropoda</taxon>
        <taxon>Hexapoda</taxon>
        <taxon>Collembola</taxon>
        <taxon>Symphypleona</taxon>
        <taxon>Sminthuridae</taxon>
        <taxon>Allacma</taxon>
    </lineage>
</organism>
<accession>A0A8J2P686</accession>
<feature type="compositionally biased region" description="Polar residues" evidence="1">
    <location>
        <begin position="43"/>
        <end position="63"/>
    </location>
</feature>
<comment type="caution">
    <text evidence="2">The sequence shown here is derived from an EMBL/GenBank/DDBJ whole genome shotgun (WGS) entry which is preliminary data.</text>
</comment>
<proteinExistence type="predicted"/>
<evidence type="ECO:0000313" key="2">
    <source>
        <dbReference type="EMBL" id="CAG7816266.1"/>
    </source>
</evidence>
<keyword evidence="3" id="KW-1185">Reference proteome</keyword>
<protein>
    <submittedName>
        <fullName evidence="2">Uncharacterized protein</fullName>
    </submittedName>
</protein>
<evidence type="ECO:0000313" key="3">
    <source>
        <dbReference type="Proteomes" id="UP000708208"/>
    </source>
</evidence>
<feature type="region of interest" description="Disordered" evidence="1">
    <location>
        <begin position="95"/>
        <end position="114"/>
    </location>
</feature>
<reference evidence="2" key="1">
    <citation type="submission" date="2021-06" db="EMBL/GenBank/DDBJ databases">
        <authorList>
            <person name="Hodson N. C."/>
            <person name="Mongue J. A."/>
            <person name="Jaron S. K."/>
        </authorList>
    </citation>
    <scope>NUCLEOTIDE SEQUENCE</scope>
</reference>
<name>A0A8J2P686_9HEXA</name>
<dbReference type="AlphaFoldDB" id="A0A8J2P686"/>
<feature type="region of interest" description="Disordered" evidence="1">
    <location>
        <begin position="28"/>
        <end position="68"/>
    </location>
</feature>
<evidence type="ECO:0000256" key="1">
    <source>
        <dbReference type="SAM" id="MobiDB-lite"/>
    </source>
</evidence>
<sequence>MEIKNPSSRSCSCEDDVLNCQADELAKQEFEKPDAEPDKKYSKPSTVKTASTSKNHQSASASVNKKFGKRNTLCERSQQISSVLEVLELDEKTGQIPTPIVNDPGVIPDRSSNLKEDETNWKEFSLSTYGFPTSSTEEQRLDKNQKKTRKAAKSKSLSDFVREENIKFKKA</sequence>
<dbReference type="Proteomes" id="UP000708208">
    <property type="component" value="Unassembled WGS sequence"/>
</dbReference>